<reference evidence="1 2" key="1">
    <citation type="submission" date="2018-06" db="EMBL/GenBank/DDBJ databases">
        <title>Complete Genomes of Monosporascus.</title>
        <authorList>
            <person name="Robinson A.J."/>
            <person name="Natvig D.O."/>
        </authorList>
    </citation>
    <scope>NUCLEOTIDE SEQUENCE [LARGE SCALE GENOMIC DNA]</scope>
    <source>
        <strain evidence="1 2">CBS 609.92</strain>
    </source>
</reference>
<gene>
    <name evidence="1" type="ORF">DL762_002472</name>
</gene>
<dbReference type="PANTHER" id="PTHR42034">
    <property type="entry name" value="CHROMOSOME 7, WHOLE GENOME SHOTGUN SEQUENCE-RELATED"/>
    <property type="match status" value="1"/>
</dbReference>
<comment type="caution">
    <text evidence="1">The sequence shown here is derived from an EMBL/GenBank/DDBJ whole genome shotgun (WGS) entry which is preliminary data.</text>
</comment>
<proteinExistence type="predicted"/>
<evidence type="ECO:0000313" key="2">
    <source>
        <dbReference type="Proteomes" id="UP000294003"/>
    </source>
</evidence>
<keyword evidence="2" id="KW-1185">Reference proteome</keyword>
<dbReference type="Gene3D" id="3.30.559.10">
    <property type="entry name" value="Chloramphenicol acetyltransferase-like domain"/>
    <property type="match status" value="1"/>
</dbReference>
<accession>A0ABY0HHU0</accession>
<dbReference type="InterPro" id="IPR023213">
    <property type="entry name" value="CAT-like_dom_sf"/>
</dbReference>
<dbReference type="PANTHER" id="PTHR42034:SF1">
    <property type="entry name" value="CONDENSATION DOMAIN-CONTAINING PROTEIN"/>
    <property type="match status" value="1"/>
</dbReference>
<dbReference type="Gene3D" id="3.30.559.30">
    <property type="entry name" value="Nonribosomal peptide synthetase, condensation domain"/>
    <property type="match status" value="1"/>
</dbReference>
<sequence length="452" mass="50245">MIKWIGDRAHHIGREQWSITASGRFNLLGQLKTSDTTARLQRAWAHLRFRHPSIAATASDNTLDYHVPDFAALTQWIGDTFHVIADPGITVSDLVADLKPSPYVTVYFFPREQQVVLHTSHWRTDGFGALQLLNAFFEAVASDVDPESVPWKEEPARLSQSIEKILKIPTEPTQEIKTATVDCLATVARAAGSVGLPYRGDHTTKPEGTRSVRRRFSASTTRGILQACDARGLRLLSAVHASLAKINFNFAGGSDLESMHSGHYTSTMRFSLRPYLSAPFNTAQHASALYTGGYFASVDARSSWQEMAAQYESLYSSGLDRGFLLARRQYAIEALAAMTRNAGAAPVRSEIDISSVGDADELVTPIHHLSKEQDGAVSGLEIQDISLGVECLTRETYLFLWTFKGKIEFQLVYNEAFYEAKFMEMLLDALAANLIEQLHCEDFTLERTFDIN</sequence>
<protein>
    <recommendedName>
        <fullName evidence="3">Condensation domain-containing protein</fullName>
    </recommendedName>
</protein>
<evidence type="ECO:0000313" key="1">
    <source>
        <dbReference type="EMBL" id="RYO90875.1"/>
    </source>
</evidence>
<organism evidence="1 2">
    <name type="scientific">Monosporascus cannonballus</name>
    <dbReference type="NCBI Taxonomy" id="155416"/>
    <lineage>
        <taxon>Eukaryota</taxon>
        <taxon>Fungi</taxon>
        <taxon>Dikarya</taxon>
        <taxon>Ascomycota</taxon>
        <taxon>Pezizomycotina</taxon>
        <taxon>Sordariomycetes</taxon>
        <taxon>Xylariomycetidae</taxon>
        <taxon>Xylariales</taxon>
        <taxon>Xylariales incertae sedis</taxon>
        <taxon>Monosporascus</taxon>
    </lineage>
</organism>
<dbReference type="EMBL" id="QJNS01000048">
    <property type="protein sequence ID" value="RYO90875.1"/>
    <property type="molecule type" value="Genomic_DNA"/>
</dbReference>
<dbReference type="Proteomes" id="UP000294003">
    <property type="component" value="Unassembled WGS sequence"/>
</dbReference>
<name>A0ABY0HHU0_9PEZI</name>
<evidence type="ECO:0008006" key="3">
    <source>
        <dbReference type="Google" id="ProtNLM"/>
    </source>
</evidence>
<dbReference type="SUPFAM" id="SSF52777">
    <property type="entry name" value="CoA-dependent acyltransferases"/>
    <property type="match status" value="1"/>
</dbReference>